<feature type="region of interest" description="Disordered" evidence="2">
    <location>
        <begin position="1"/>
        <end position="33"/>
    </location>
</feature>
<dbReference type="Proteomes" id="UP000195402">
    <property type="component" value="Unassembled WGS sequence"/>
</dbReference>
<evidence type="ECO:0000313" key="3">
    <source>
        <dbReference type="EMBL" id="OUZ99071.1"/>
    </source>
</evidence>
<evidence type="ECO:0000256" key="1">
    <source>
        <dbReference type="SAM" id="Coils"/>
    </source>
</evidence>
<organism evidence="3 4">
    <name type="scientific">Macleaya cordata</name>
    <name type="common">Five-seeded plume-poppy</name>
    <name type="synonym">Bocconia cordata</name>
    <dbReference type="NCBI Taxonomy" id="56857"/>
    <lineage>
        <taxon>Eukaryota</taxon>
        <taxon>Viridiplantae</taxon>
        <taxon>Streptophyta</taxon>
        <taxon>Embryophyta</taxon>
        <taxon>Tracheophyta</taxon>
        <taxon>Spermatophyta</taxon>
        <taxon>Magnoliopsida</taxon>
        <taxon>Ranunculales</taxon>
        <taxon>Papaveraceae</taxon>
        <taxon>Papaveroideae</taxon>
        <taxon>Macleaya</taxon>
    </lineage>
</organism>
<reference evidence="3 4" key="1">
    <citation type="journal article" date="2017" name="Mol. Plant">
        <title>The Genome of Medicinal Plant Macleaya cordata Provides New Insights into Benzylisoquinoline Alkaloids Metabolism.</title>
        <authorList>
            <person name="Liu X."/>
            <person name="Liu Y."/>
            <person name="Huang P."/>
            <person name="Ma Y."/>
            <person name="Qing Z."/>
            <person name="Tang Q."/>
            <person name="Cao H."/>
            <person name="Cheng P."/>
            <person name="Zheng Y."/>
            <person name="Yuan Z."/>
            <person name="Zhou Y."/>
            <person name="Liu J."/>
            <person name="Tang Z."/>
            <person name="Zhuo Y."/>
            <person name="Zhang Y."/>
            <person name="Yu L."/>
            <person name="Huang J."/>
            <person name="Yang P."/>
            <person name="Peng Q."/>
            <person name="Zhang J."/>
            <person name="Jiang W."/>
            <person name="Zhang Z."/>
            <person name="Lin K."/>
            <person name="Ro D.K."/>
            <person name="Chen X."/>
            <person name="Xiong X."/>
            <person name="Shang Y."/>
            <person name="Huang S."/>
            <person name="Zeng J."/>
        </authorList>
    </citation>
    <scope>NUCLEOTIDE SEQUENCE [LARGE SCALE GENOMIC DNA]</scope>
    <source>
        <strain evidence="4">cv. BLH2017</strain>
        <tissue evidence="3">Root</tissue>
    </source>
</reference>
<protein>
    <submittedName>
        <fullName evidence="3">Uncharacterized protein</fullName>
    </submittedName>
</protein>
<evidence type="ECO:0000313" key="4">
    <source>
        <dbReference type="Proteomes" id="UP000195402"/>
    </source>
</evidence>
<dbReference type="AlphaFoldDB" id="A0A200PLI5"/>
<dbReference type="PANTHER" id="PTHR34283">
    <property type="entry name" value="PROTEIN RESPONSE TO LOW SULFUR 1"/>
    <property type="match status" value="1"/>
</dbReference>
<gene>
    <name evidence="3" type="ORF">BVC80_8181g4</name>
</gene>
<keyword evidence="1" id="KW-0175">Coiled coil</keyword>
<dbReference type="OrthoDB" id="1888446at2759"/>
<dbReference type="GO" id="GO:0098869">
    <property type="term" value="P:cellular oxidant detoxification"/>
    <property type="evidence" value="ECO:0007669"/>
    <property type="project" value="InterPro"/>
</dbReference>
<dbReference type="FunCoup" id="A0A200PLI5">
    <property type="interactions" value="86"/>
</dbReference>
<dbReference type="Pfam" id="PF24980">
    <property type="entry name" value="LSU"/>
    <property type="match status" value="1"/>
</dbReference>
<dbReference type="PANTHER" id="PTHR34283:SF1">
    <property type="entry name" value="PROTEIN RESPONSE TO LOW SULFUR 1"/>
    <property type="match status" value="1"/>
</dbReference>
<proteinExistence type="predicted"/>
<accession>A0A200PLI5</accession>
<feature type="coiled-coil region" evidence="1">
    <location>
        <begin position="33"/>
        <end position="113"/>
    </location>
</feature>
<dbReference type="EMBL" id="MVGT01004545">
    <property type="protein sequence ID" value="OUZ99071.1"/>
    <property type="molecule type" value="Genomic_DNA"/>
</dbReference>
<evidence type="ECO:0000256" key="2">
    <source>
        <dbReference type="SAM" id="MobiDB-lite"/>
    </source>
</evidence>
<comment type="caution">
    <text evidence="3">The sequence shown here is derived from an EMBL/GenBank/DDBJ whole genome shotgun (WGS) entry which is preliminary data.</text>
</comment>
<name>A0A200PLI5_MACCD</name>
<sequence length="125" mass="14579">MAPSIAVVPPPSQPHHFQHHHHHQNPIMKGSEEALLRRRNEELERELRKSLEREEKMKQELQRTTQRLIAVEDAEERLCSQLGELEAEALDHARLYEAQIRSLTEQLSHAQKLLQSSTHSLKLSF</sequence>
<dbReference type="OMA" id="HERELIM"/>
<dbReference type="InterPro" id="IPR039282">
    <property type="entry name" value="LSU"/>
</dbReference>
<dbReference type="STRING" id="56857.A0A200PLI5"/>
<dbReference type="InParanoid" id="A0A200PLI5"/>
<keyword evidence="4" id="KW-1185">Reference proteome</keyword>